<dbReference type="GO" id="GO:0003677">
    <property type="term" value="F:DNA binding"/>
    <property type="evidence" value="ECO:0007669"/>
    <property type="project" value="UniProtKB-KW"/>
</dbReference>
<reference evidence="6" key="1">
    <citation type="submission" date="2023-06" db="EMBL/GenBank/DDBJ databases">
        <title>Phylogenetic Diversity of Rhizobium strains.</title>
        <authorList>
            <person name="Moura F.T."/>
            <person name="Helene L.C.F."/>
            <person name="Hungria M."/>
        </authorList>
    </citation>
    <scope>NUCLEOTIDE SEQUENCE</scope>
    <source>
        <strain evidence="6">CCGE524</strain>
    </source>
</reference>
<dbReference type="InterPro" id="IPR050808">
    <property type="entry name" value="Phage_Integrase"/>
</dbReference>
<evidence type="ECO:0000259" key="5">
    <source>
        <dbReference type="PROSITE" id="PS51898"/>
    </source>
</evidence>
<evidence type="ECO:0000256" key="2">
    <source>
        <dbReference type="ARBA" id="ARBA00022908"/>
    </source>
</evidence>
<dbReference type="EMBL" id="JARFYN010000116">
    <property type="protein sequence ID" value="MDL2410829.1"/>
    <property type="molecule type" value="Genomic_DNA"/>
</dbReference>
<dbReference type="PANTHER" id="PTHR30629:SF2">
    <property type="entry name" value="PROPHAGE INTEGRASE INTS-RELATED"/>
    <property type="match status" value="1"/>
</dbReference>
<feature type="domain" description="Tyr recombinase" evidence="5">
    <location>
        <begin position="221"/>
        <end position="414"/>
    </location>
</feature>
<evidence type="ECO:0000256" key="4">
    <source>
        <dbReference type="SAM" id="MobiDB-lite"/>
    </source>
</evidence>
<dbReference type="InterPro" id="IPR038488">
    <property type="entry name" value="Integrase_DNA-bd_sf"/>
</dbReference>
<evidence type="ECO:0000256" key="1">
    <source>
        <dbReference type="ARBA" id="ARBA00008857"/>
    </source>
</evidence>
<dbReference type="Pfam" id="PF13356">
    <property type="entry name" value="Arm-DNA-bind_3"/>
    <property type="match status" value="1"/>
</dbReference>
<feature type="region of interest" description="Disordered" evidence="4">
    <location>
        <begin position="423"/>
        <end position="458"/>
    </location>
</feature>
<protein>
    <submittedName>
        <fullName evidence="6">Integrase arm-type DNA-binding domain-containing protein</fullName>
    </submittedName>
</protein>
<dbReference type="InterPro" id="IPR025166">
    <property type="entry name" value="Integrase_DNA_bind_dom"/>
</dbReference>
<evidence type="ECO:0000313" key="6">
    <source>
        <dbReference type="EMBL" id="MDL2410829.1"/>
    </source>
</evidence>
<comment type="caution">
    <text evidence="6">The sequence shown here is derived from an EMBL/GenBank/DDBJ whole genome shotgun (WGS) entry which is preliminary data.</text>
</comment>
<keyword evidence="6" id="KW-0238">DNA-binding</keyword>
<evidence type="ECO:0000256" key="3">
    <source>
        <dbReference type="ARBA" id="ARBA00023172"/>
    </source>
</evidence>
<keyword evidence="2" id="KW-0229">DNA integration</keyword>
<dbReference type="PROSITE" id="PS51898">
    <property type="entry name" value="TYR_RECOMBINASE"/>
    <property type="match status" value="1"/>
</dbReference>
<dbReference type="Gene3D" id="3.30.160.390">
    <property type="entry name" value="Integrase, DNA-binding domain"/>
    <property type="match status" value="1"/>
</dbReference>
<dbReference type="InterPro" id="IPR002104">
    <property type="entry name" value="Integrase_catalytic"/>
</dbReference>
<keyword evidence="7" id="KW-1185">Reference proteome</keyword>
<organism evidence="6 7">
    <name type="scientific">Rhizobium calliandrae</name>
    <dbReference type="NCBI Taxonomy" id="1312182"/>
    <lineage>
        <taxon>Bacteria</taxon>
        <taxon>Pseudomonadati</taxon>
        <taxon>Pseudomonadota</taxon>
        <taxon>Alphaproteobacteria</taxon>
        <taxon>Hyphomicrobiales</taxon>
        <taxon>Rhizobiaceae</taxon>
        <taxon>Rhizobium/Agrobacterium group</taxon>
        <taxon>Rhizobium</taxon>
    </lineage>
</organism>
<comment type="similarity">
    <text evidence="1">Belongs to the 'phage' integrase family.</text>
</comment>
<name>A0ABT7KQA4_9HYPH</name>
<accession>A0ABT7KQA4</accession>
<dbReference type="Gene3D" id="1.10.443.10">
    <property type="entry name" value="Intergrase catalytic core"/>
    <property type="match status" value="1"/>
</dbReference>
<gene>
    <name evidence="6" type="ORF">PY650_35915</name>
</gene>
<evidence type="ECO:0000313" key="7">
    <source>
        <dbReference type="Proteomes" id="UP001172630"/>
    </source>
</evidence>
<dbReference type="InterPro" id="IPR011010">
    <property type="entry name" value="DNA_brk_join_enz"/>
</dbReference>
<dbReference type="PANTHER" id="PTHR30629">
    <property type="entry name" value="PROPHAGE INTEGRASE"/>
    <property type="match status" value="1"/>
</dbReference>
<keyword evidence="3" id="KW-0233">DNA recombination</keyword>
<dbReference type="RefSeq" id="WP_285884816.1">
    <property type="nucleotide sequence ID" value="NZ_JARFYN010000116.1"/>
</dbReference>
<sequence>MKRARILDEERIEREKPTQSGRRRDVHDGEVANLVVRVGTRRKVFVLMTRFPGDVRTTRRKIGEFPKISLEAARATARAWNELIKQGIDPAEEKTRTEREKRLEERRVFRSALVDFISWLPDRRYTRHVLGDIAVIRRTLLDNPEAAETLTKPVAEVTREDLGVIIENLSCRTMSQAYLLFKHLQAFFRWVKAPLRCGHYGILVDPLEGLNPEDLELWKNARLHVLEPWELRAYWQAAEEMPYPYGPYFKVLLLIAERRTAVAGMRWSELDPATMLWRAPPIRVKGKLVEHLVPLSDQLMELLADIHRSLPPGHGDYVFSSSHGQSPIKGFGGATNTLRAKAEAALREIDSTKVMRHFVLHDDRRVDRTALSALDVPSDVAEGILNHSKKGIEGLYDQYRQIPQRRKAMAKLHDRLGEVVEGSKGDFWDDEPAGGSWEEFHRPAQAEEAEQTTQGRRR</sequence>
<proteinExistence type="inferred from homology"/>
<dbReference type="SUPFAM" id="SSF56349">
    <property type="entry name" value="DNA breaking-rejoining enzymes"/>
    <property type="match status" value="1"/>
</dbReference>
<dbReference type="Proteomes" id="UP001172630">
    <property type="component" value="Unassembled WGS sequence"/>
</dbReference>
<dbReference type="InterPro" id="IPR013762">
    <property type="entry name" value="Integrase-like_cat_sf"/>
</dbReference>